<sequence>MVVCDADLRIVAIDPRMPGSFHDSFVCGHSALRHHLTCGLLNDEEFLLVLTCGVYEGQERNQRELMTLAYWELLVQGDQSEDRLPITKVPRATPSFLLDEDAHVAPDI</sequence>
<name>A0ACB8DUT9_DERSI</name>
<reference evidence="1" key="1">
    <citation type="submission" date="2020-05" db="EMBL/GenBank/DDBJ databases">
        <title>Large-scale comparative analyses of tick genomes elucidate their genetic diversity and vector capacities.</title>
        <authorList>
            <person name="Jia N."/>
            <person name="Wang J."/>
            <person name="Shi W."/>
            <person name="Du L."/>
            <person name="Sun Y."/>
            <person name="Zhan W."/>
            <person name="Jiang J."/>
            <person name="Wang Q."/>
            <person name="Zhang B."/>
            <person name="Ji P."/>
            <person name="Sakyi L.B."/>
            <person name="Cui X."/>
            <person name="Yuan T."/>
            <person name="Jiang B."/>
            <person name="Yang W."/>
            <person name="Lam T.T.-Y."/>
            <person name="Chang Q."/>
            <person name="Ding S."/>
            <person name="Wang X."/>
            <person name="Zhu J."/>
            <person name="Ruan X."/>
            <person name="Zhao L."/>
            <person name="Wei J."/>
            <person name="Que T."/>
            <person name="Du C."/>
            <person name="Cheng J."/>
            <person name="Dai P."/>
            <person name="Han X."/>
            <person name="Huang E."/>
            <person name="Gao Y."/>
            <person name="Liu J."/>
            <person name="Shao H."/>
            <person name="Ye R."/>
            <person name="Li L."/>
            <person name="Wei W."/>
            <person name="Wang X."/>
            <person name="Wang C."/>
            <person name="Yang T."/>
            <person name="Huo Q."/>
            <person name="Li W."/>
            <person name="Guo W."/>
            <person name="Chen H."/>
            <person name="Zhou L."/>
            <person name="Ni X."/>
            <person name="Tian J."/>
            <person name="Zhou Y."/>
            <person name="Sheng Y."/>
            <person name="Liu T."/>
            <person name="Pan Y."/>
            <person name="Xia L."/>
            <person name="Li J."/>
            <person name="Zhao F."/>
            <person name="Cao W."/>
        </authorList>
    </citation>
    <scope>NUCLEOTIDE SEQUENCE</scope>
    <source>
        <strain evidence="1">Dsil-2018</strain>
    </source>
</reference>
<organism evidence="1 2">
    <name type="scientific">Dermacentor silvarum</name>
    <name type="common">Tick</name>
    <dbReference type="NCBI Taxonomy" id="543639"/>
    <lineage>
        <taxon>Eukaryota</taxon>
        <taxon>Metazoa</taxon>
        <taxon>Ecdysozoa</taxon>
        <taxon>Arthropoda</taxon>
        <taxon>Chelicerata</taxon>
        <taxon>Arachnida</taxon>
        <taxon>Acari</taxon>
        <taxon>Parasitiformes</taxon>
        <taxon>Ixodida</taxon>
        <taxon>Ixodoidea</taxon>
        <taxon>Ixodidae</taxon>
        <taxon>Rhipicephalinae</taxon>
        <taxon>Dermacentor</taxon>
    </lineage>
</organism>
<protein>
    <submittedName>
        <fullName evidence="1">Uncharacterized protein</fullName>
    </submittedName>
</protein>
<accession>A0ACB8DUT9</accession>
<dbReference type="Proteomes" id="UP000821865">
    <property type="component" value="Chromosome 1"/>
</dbReference>
<gene>
    <name evidence="1" type="ORF">HPB49_005412</name>
</gene>
<keyword evidence="2" id="KW-1185">Reference proteome</keyword>
<evidence type="ECO:0000313" key="2">
    <source>
        <dbReference type="Proteomes" id="UP000821865"/>
    </source>
</evidence>
<dbReference type="EMBL" id="CM023470">
    <property type="protein sequence ID" value="KAH7978387.1"/>
    <property type="molecule type" value="Genomic_DNA"/>
</dbReference>
<evidence type="ECO:0000313" key="1">
    <source>
        <dbReference type="EMBL" id="KAH7978387.1"/>
    </source>
</evidence>
<comment type="caution">
    <text evidence="1">The sequence shown here is derived from an EMBL/GenBank/DDBJ whole genome shotgun (WGS) entry which is preliminary data.</text>
</comment>
<proteinExistence type="predicted"/>